<evidence type="ECO:0000313" key="3">
    <source>
        <dbReference type="Proteomes" id="UP000192660"/>
    </source>
</evidence>
<accession>A0A1W1WCF6</accession>
<evidence type="ECO:0000313" key="2">
    <source>
        <dbReference type="EMBL" id="SMC03859.1"/>
    </source>
</evidence>
<name>A0A1W1WCF6_SULTA</name>
<proteinExistence type="predicted"/>
<protein>
    <recommendedName>
        <fullName evidence="4">Collagen triple helix repeat-containing protein</fullName>
    </recommendedName>
</protein>
<feature type="region of interest" description="Disordered" evidence="1">
    <location>
        <begin position="266"/>
        <end position="316"/>
    </location>
</feature>
<dbReference type="RefSeq" id="WP_176213174.1">
    <property type="nucleotide sequence ID" value="NZ_FWWY01000001.1"/>
</dbReference>
<dbReference type="AlphaFoldDB" id="A0A1W1WCF6"/>
<keyword evidence="3" id="KW-1185">Reference proteome</keyword>
<evidence type="ECO:0000256" key="1">
    <source>
        <dbReference type="SAM" id="MobiDB-lite"/>
    </source>
</evidence>
<reference evidence="3" key="1">
    <citation type="submission" date="2017-04" db="EMBL/GenBank/DDBJ databases">
        <authorList>
            <person name="Varghese N."/>
            <person name="Submissions S."/>
        </authorList>
    </citation>
    <scope>NUCLEOTIDE SEQUENCE [LARGE SCALE GENOMIC DNA]</scope>
    <source>
        <strain evidence="3">DSM 9293</strain>
    </source>
</reference>
<dbReference type="EMBL" id="FWWY01000001">
    <property type="protein sequence ID" value="SMC03859.1"/>
    <property type="molecule type" value="Genomic_DNA"/>
</dbReference>
<evidence type="ECO:0008006" key="4">
    <source>
        <dbReference type="Google" id="ProtNLM"/>
    </source>
</evidence>
<gene>
    <name evidence="2" type="ORF">SAMN00768000_1315</name>
</gene>
<organism evidence="2 3">
    <name type="scientific">Sulfobacillus thermosulfidooxidans (strain DSM 9293 / VKM B-1269 / AT-1)</name>
    <dbReference type="NCBI Taxonomy" id="929705"/>
    <lineage>
        <taxon>Bacteria</taxon>
        <taxon>Bacillati</taxon>
        <taxon>Bacillota</taxon>
        <taxon>Clostridia</taxon>
        <taxon>Eubacteriales</taxon>
        <taxon>Clostridiales Family XVII. Incertae Sedis</taxon>
        <taxon>Sulfobacillus</taxon>
    </lineage>
</organism>
<sequence length="437" mass="45885">MIRRIVEISTLGIIVTSLGLLREKSVTAFDTPKMPYVTLTPQRSIVQSGATVTFRASAQDMPDPLYQFWVEKPNGTWIAMQNYSQRPTFTLGPVQQGNYLVLADVLSANEVQAHQWSLVQSSSTASVFVESGVKLSSSALSSWVDQPITIRASSQHIYHPVYQFWYWSPKGQWRLGQHYSTANTFTLVPRDVGTYKIIAYAKSPAAPATMYGAVFSSPLKISVSLPQGPAGRNGTSVLSGSTLPQNTLGVVGDFYLDTANETLYGPKTAHGWPTQGTKLVGPPGPQGPQGPSGPEGPQGPTGPQGPAGPPGPTAGAATLLTNTVALGTSGTTVMSVTITPQFSGTLMMESSLTDSGAVGDALQGWFLVNGHGLPAAKGSTQPFQEFINDIPISGGYTSVTPVGSFSVVKGQTYTVSVQAAGTGTLTAGSLNAWVVGN</sequence>
<dbReference type="Proteomes" id="UP000192660">
    <property type="component" value="Unassembled WGS sequence"/>
</dbReference>